<gene>
    <name evidence="3" type="ORF">F3059_12375</name>
</gene>
<dbReference type="Pfam" id="PF18962">
    <property type="entry name" value="Por_Secre_tail"/>
    <property type="match status" value="1"/>
</dbReference>
<keyword evidence="1" id="KW-0732">Signal</keyword>
<feature type="domain" description="Secretion system C-terminal sorting" evidence="2">
    <location>
        <begin position="219"/>
        <end position="286"/>
    </location>
</feature>
<dbReference type="EMBL" id="WACR01000011">
    <property type="protein sequence ID" value="KAB1062727.1"/>
    <property type="molecule type" value="Genomic_DNA"/>
</dbReference>
<dbReference type="NCBIfam" id="TIGR04183">
    <property type="entry name" value="Por_Secre_tail"/>
    <property type="match status" value="1"/>
</dbReference>
<dbReference type="RefSeq" id="WP_151169725.1">
    <property type="nucleotide sequence ID" value="NZ_WACR01000011.1"/>
</dbReference>
<comment type="caution">
    <text evidence="3">The sequence shown here is derived from an EMBL/GenBank/DDBJ whole genome shotgun (WGS) entry which is preliminary data.</text>
</comment>
<dbReference type="OrthoDB" id="1433593at2"/>
<keyword evidence="4" id="KW-1185">Reference proteome</keyword>
<name>A0A6N6M485_9FLAO</name>
<evidence type="ECO:0000313" key="3">
    <source>
        <dbReference type="EMBL" id="KAB1062727.1"/>
    </source>
</evidence>
<protein>
    <submittedName>
        <fullName evidence="3">T9SS type A sorting domain-containing protein</fullName>
    </submittedName>
</protein>
<reference evidence="3 4" key="1">
    <citation type="submission" date="2019-09" db="EMBL/GenBank/DDBJ databases">
        <title>Genomes of Cryomorphaceae.</title>
        <authorList>
            <person name="Bowman J.P."/>
        </authorList>
    </citation>
    <scope>NUCLEOTIDE SEQUENCE [LARGE SCALE GENOMIC DNA]</scope>
    <source>
        <strain evidence="3 4">KCTC 52047</strain>
    </source>
</reference>
<proteinExistence type="predicted"/>
<evidence type="ECO:0000256" key="1">
    <source>
        <dbReference type="ARBA" id="ARBA00022729"/>
    </source>
</evidence>
<evidence type="ECO:0000313" key="4">
    <source>
        <dbReference type="Proteomes" id="UP000435357"/>
    </source>
</evidence>
<sequence>DRFVWMETPPPFLGDRWVFTNDTSAVDMSVHGTPDITELPYDSVGILFGVSTSSFLTYLNRYNWNSTISDGINTPYISWYDMGWQKVIDKKVKTPLSNNHNTVSTTIKKTEISNDFGILIGSITGYYNSGTWTSFNLFSQINPDNGETVWDTLVPNDASLHLMSQNKNSRKIVSVGYTGSSNTGIKVWKINLPSIPFQTEFVSDEQDIPGKANQPQVTVYPNPSNNHYNLESGKRIKQVSVYDLRGSVIMQKRIESKRSQIQLEKAGVYLLQIEDVDGNITTKKVVKW</sequence>
<dbReference type="AlphaFoldDB" id="A0A6N6M485"/>
<feature type="non-terminal residue" evidence="3">
    <location>
        <position position="1"/>
    </location>
</feature>
<accession>A0A6N6M485</accession>
<evidence type="ECO:0000259" key="2">
    <source>
        <dbReference type="Pfam" id="PF18962"/>
    </source>
</evidence>
<dbReference type="Proteomes" id="UP000435357">
    <property type="component" value="Unassembled WGS sequence"/>
</dbReference>
<organism evidence="3 4">
    <name type="scientific">Salibacter halophilus</name>
    <dbReference type="NCBI Taxonomy" id="1803916"/>
    <lineage>
        <taxon>Bacteria</taxon>
        <taxon>Pseudomonadati</taxon>
        <taxon>Bacteroidota</taxon>
        <taxon>Flavobacteriia</taxon>
        <taxon>Flavobacteriales</taxon>
        <taxon>Salibacteraceae</taxon>
        <taxon>Salibacter</taxon>
    </lineage>
</organism>
<dbReference type="InterPro" id="IPR026444">
    <property type="entry name" value="Secre_tail"/>
</dbReference>